<feature type="compositionally biased region" description="Basic and acidic residues" evidence="1">
    <location>
        <begin position="346"/>
        <end position="356"/>
    </location>
</feature>
<sequence>MLKSLPKHRASPVTSPIFHYAPNSQSIPSSPLSRRNSDTRQKGSVPYRTPPQRAQVQYADAATQWSPIMNTKAAPPVEPTASLKNEKTAEESNVPVSAIAPSLPPSPHKPALQPESPGLKRRQSQRTVSSIPSSTTQTIRTKRPKADLEPKVLPTEYEFCAVEDMVILIADMVQELVETNDRLPLRSGVLTRFHSRTPPGISVLDYLQRLAKHATLTPPLLLSMVYYIDRLCLLYPAFTITTLTVHRFLITAATVAAKGLSDSFWNNSTYARVGGIKIAELGLLELDFLYRVDWKIVPNPEALVDYYNGLVERSDRYVLESDSSSIDEDGDDEDDSNDLNGSGSENKVETSPHSTTDTKWKAWMYDVSTNKDGDRTDAGHKDRDQESKS</sequence>
<evidence type="ECO:0000256" key="1">
    <source>
        <dbReference type="SAM" id="MobiDB-lite"/>
    </source>
</evidence>
<dbReference type="GO" id="GO:0019901">
    <property type="term" value="F:protein kinase binding"/>
    <property type="evidence" value="ECO:0007669"/>
    <property type="project" value="InterPro"/>
</dbReference>
<accession>A0A1E1KP61</accession>
<dbReference type="GO" id="GO:0005634">
    <property type="term" value="C:nucleus"/>
    <property type="evidence" value="ECO:0007669"/>
    <property type="project" value="TreeGrafter"/>
</dbReference>
<dbReference type="EMBL" id="FJUW01000018">
    <property type="protein sequence ID" value="CZS99828.1"/>
    <property type="molecule type" value="Genomic_DNA"/>
</dbReference>
<dbReference type="Pfam" id="PF08613">
    <property type="entry name" value="Cyclin"/>
    <property type="match status" value="1"/>
</dbReference>
<dbReference type="PANTHER" id="PTHR15615:SF117">
    <property type="entry name" value="PHO85 CYCLIN PHO80"/>
    <property type="match status" value="1"/>
</dbReference>
<reference evidence="3" key="1">
    <citation type="submission" date="2016-03" db="EMBL/GenBank/DDBJ databases">
        <authorList>
            <person name="Ploux O."/>
        </authorList>
    </citation>
    <scope>NUCLEOTIDE SEQUENCE [LARGE SCALE GENOMIC DNA]</scope>
    <source>
        <strain evidence="3">UK7</strain>
    </source>
</reference>
<protein>
    <submittedName>
        <fullName evidence="2">Related to negative regulatory factor PREG</fullName>
    </submittedName>
</protein>
<evidence type="ECO:0000313" key="3">
    <source>
        <dbReference type="Proteomes" id="UP000178129"/>
    </source>
</evidence>
<dbReference type="InterPro" id="IPR036915">
    <property type="entry name" value="Cyclin-like_sf"/>
</dbReference>
<dbReference type="InterPro" id="IPR013922">
    <property type="entry name" value="Cyclin_PHO80-like"/>
</dbReference>
<feature type="region of interest" description="Disordered" evidence="1">
    <location>
        <begin position="321"/>
        <end position="356"/>
    </location>
</feature>
<name>A0A1E1KP61_9HELO</name>
<dbReference type="PANTHER" id="PTHR15615">
    <property type="match status" value="1"/>
</dbReference>
<keyword evidence="3" id="KW-1185">Reference proteome</keyword>
<dbReference type="AlphaFoldDB" id="A0A1E1KP61"/>
<dbReference type="Gene3D" id="1.10.472.10">
    <property type="entry name" value="Cyclin-like"/>
    <property type="match status" value="1"/>
</dbReference>
<evidence type="ECO:0000313" key="2">
    <source>
        <dbReference type="EMBL" id="CZS99828.1"/>
    </source>
</evidence>
<dbReference type="CDD" id="cd20558">
    <property type="entry name" value="CYCLIN_ScPCL7-like"/>
    <property type="match status" value="1"/>
</dbReference>
<dbReference type="GO" id="GO:0000307">
    <property type="term" value="C:cyclin-dependent protein kinase holoenzyme complex"/>
    <property type="evidence" value="ECO:0007669"/>
    <property type="project" value="TreeGrafter"/>
</dbReference>
<feature type="compositionally biased region" description="Acidic residues" evidence="1">
    <location>
        <begin position="325"/>
        <end position="337"/>
    </location>
</feature>
<feature type="compositionally biased region" description="Polar residues" evidence="1">
    <location>
        <begin position="22"/>
        <end position="34"/>
    </location>
</feature>
<organism evidence="2 3">
    <name type="scientific">Rhynchosporium graminicola</name>
    <dbReference type="NCBI Taxonomy" id="2792576"/>
    <lineage>
        <taxon>Eukaryota</taxon>
        <taxon>Fungi</taxon>
        <taxon>Dikarya</taxon>
        <taxon>Ascomycota</taxon>
        <taxon>Pezizomycotina</taxon>
        <taxon>Leotiomycetes</taxon>
        <taxon>Helotiales</taxon>
        <taxon>Ploettnerulaceae</taxon>
        <taxon>Rhynchosporium</taxon>
    </lineage>
</organism>
<gene>
    <name evidence="2" type="ORF">RCO7_01636</name>
</gene>
<feature type="compositionally biased region" description="Basic residues" evidence="1">
    <location>
        <begin position="1"/>
        <end position="10"/>
    </location>
</feature>
<feature type="region of interest" description="Disordered" evidence="1">
    <location>
        <begin position="370"/>
        <end position="389"/>
    </location>
</feature>
<feature type="region of interest" description="Disordered" evidence="1">
    <location>
        <begin position="84"/>
        <end position="144"/>
    </location>
</feature>
<feature type="compositionally biased region" description="Polar residues" evidence="1">
    <location>
        <begin position="125"/>
        <end position="139"/>
    </location>
</feature>
<feature type="region of interest" description="Disordered" evidence="1">
    <location>
        <begin position="1"/>
        <end position="60"/>
    </location>
</feature>
<dbReference type="InParanoid" id="A0A1E1KP61"/>
<dbReference type="STRING" id="914237.A0A1E1KP61"/>
<comment type="caution">
    <text evidence="2">The sequence shown here is derived from an EMBL/GenBank/DDBJ whole genome shotgun (WGS) entry which is preliminary data.</text>
</comment>
<dbReference type="GO" id="GO:0016538">
    <property type="term" value="F:cyclin-dependent protein serine/threonine kinase regulator activity"/>
    <property type="evidence" value="ECO:0007669"/>
    <property type="project" value="TreeGrafter"/>
</dbReference>
<dbReference type="SUPFAM" id="SSF47954">
    <property type="entry name" value="Cyclin-like"/>
    <property type="match status" value="1"/>
</dbReference>
<dbReference type="Proteomes" id="UP000178129">
    <property type="component" value="Unassembled WGS sequence"/>
</dbReference>
<proteinExistence type="predicted"/>